<sequence>MKSFLKWAGNKHRILDKIKTYLPRADRLIEPFLGSATVFLNTSYPSYLLADNNPDLISLYKHLQKEGQFFIDYCRIFFNTTLNNAEEFYRLRRLFNETKENRIKAALLLYLNKHCFNGLARFNRKGEFNTPFSAYKAPYFPEKEMQFFHIHAKKAQFMHGDFLGTLDYVKQGDVIYCDPPYVALSKTANFTHYTADGFSQAQQINLSNTAKNLASQGVYVVISNHDTEFTRNIYQGACIVPLTVQRNISSKGSKRKKAKELLAIFS</sequence>
<feature type="binding site" evidence="7">
    <location>
        <position position="51"/>
    </location>
    <ligand>
        <name>S-adenosyl-L-methionine</name>
        <dbReference type="ChEBI" id="CHEBI:59789"/>
    </ligand>
</feature>
<dbReference type="InterPro" id="IPR012327">
    <property type="entry name" value="MeTrfase_D12"/>
</dbReference>
<organism evidence="9 10">
    <name type="scientific">Candidatus Aquirickettsiella gammari</name>
    <dbReference type="NCBI Taxonomy" id="2016198"/>
    <lineage>
        <taxon>Bacteria</taxon>
        <taxon>Pseudomonadati</taxon>
        <taxon>Pseudomonadota</taxon>
        <taxon>Gammaproteobacteria</taxon>
        <taxon>Legionellales</taxon>
        <taxon>Coxiellaceae</taxon>
        <taxon>Candidatus Aquirickettsiella</taxon>
    </lineage>
</organism>
<comment type="caution">
    <text evidence="9">The sequence shown here is derived from an EMBL/GenBank/DDBJ whole genome shotgun (WGS) entry which is preliminary data.</text>
</comment>
<keyword evidence="10" id="KW-1185">Reference proteome</keyword>
<keyword evidence="3 8" id="KW-0489">Methyltransferase</keyword>
<keyword evidence="5 8" id="KW-0949">S-adenosyl-L-methionine</keyword>
<dbReference type="Gene3D" id="3.40.50.150">
    <property type="entry name" value="Vaccinia Virus protein VP39"/>
    <property type="match status" value="1"/>
</dbReference>
<comment type="catalytic activity">
    <reaction evidence="6 8">
        <text>a 2'-deoxyadenosine in DNA + S-adenosyl-L-methionine = an N(6)-methyl-2'-deoxyadenosine in DNA + S-adenosyl-L-homocysteine + H(+)</text>
        <dbReference type="Rhea" id="RHEA:15197"/>
        <dbReference type="Rhea" id="RHEA-COMP:12418"/>
        <dbReference type="Rhea" id="RHEA-COMP:12419"/>
        <dbReference type="ChEBI" id="CHEBI:15378"/>
        <dbReference type="ChEBI" id="CHEBI:57856"/>
        <dbReference type="ChEBI" id="CHEBI:59789"/>
        <dbReference type="ChEBI" id="CHEBI:90615"/>
        <dbReference type="ChEBI" id="CHEBI:90616"/>
        <dbReference type="EC" id="2.1.1.72"/>
    </reaction>
</comment>
<protein>
    <recommendedName>
        <fullName evidence="2 8">Site-specific DNA-methyltransferase (adenine-specific)</fullName>
        <ecNumber evidence="2 8">2.1.1.72</ecNumber>
    </recommendedName>
</protein>
<dbReference type="EMBL" id="NMOS02000001">
    <property type="protein sequence ID" value="RDH41100.1"/>
    <property type="molecule type" value="Genomic_DNA"/>
</dbReference>
<dbReference type="InterPro" id="IPR029063">
    <property type="entry name" value="SAM-dependent_MTases_sf"/>
</dbReference>
<dbReference type="PRINTS" id="PR00505">
    <property type="entry name" value="D12N6MTFRASE"/>
</dbReference>
<evidence type="ECO:0000256" key="7">
    <source>
        <dbReference type="PIRSR" id="PIRSR000398-1"/>
    </source>
</evidence>
<dbReference type="Proteomes" id="UP000226429">
    <property type="component" value="Unassembled WGS sequence"/>
</dbReference>
<dbReference type="Pfam" id="PF02086">
    <property type="entry name" value="MethyltransfD12"/>
    <property type="match status" value="1"/>
</dbReference>
<feature type="binding site" evidence="7">
    <location>
        <position position="7"/>
    </location>
    <ligand>
        <name>S-adenosyl-L-methionine</name>
        <dbReference type="ChEBI" id="CHEBI:59789"/>
    </ligand>
</feature>
<dbReference type="SUPFAM" id="SSF53335">
    <property type="entry name" value="S-adenosyl-L-methionine-dependent methyltransferases"/>
    <property type="match status" value="1"/>
</dbReference>
<feature type="binding site" evidence="7">
    <location>
        <position position="11"/>
    </location>
    <ligand>
        <name>S-adenosyl-L-methionine</name>
        <dbReference type="ChEBI" id="CHEBI:59789"/>
    </ligand>
</feature>
<dbReference type="GO" id="GO:0009307">
    <property type="term" value="P:DNA restriction-modification system"/>
    <property type="evidence" value="ECO:0007669"/>
    <property type="project" value="InterPro"/>
</dbReference>
<dbReference type="GO" id="GO:0006298">
    <property type="term" value="P:mismatch repair"/>
    <property type="evidence" value="ECO:0007669"/>
    <property type="project" value="TreeGrafter"/>
</dbReference>
<dbReference type="NCBIfam" id="TIGR00571">
    <property type="entry name" value="dam"/>
    <property type="match status" value="1"/>
</dbReference>
<comment type="similarity">
    <text evidence="1 8">Belongs to the N(4)/N(6)-methyltransferase family.</text>
</comment>
<feature type="binding site" evidence="7">
    <location>
        <position position="178"/>
    </location>
    <ligand>
        <name>S-adenosyl-L-methionine</name>
        <dbReference type="ChEBI" id="CHEBI:59789"/>
    </ligand>
</feature>
<dbReference type="GO" id="GO:0043565">
    <property type="term" value="F:sequence-specific DNA binding"/>
    <property type="evidence" value="ECO:0007669"/>
    <property type="project" value="TreeGrafter"/>
</dbReference>
<evidence type="ECO:0000313" key="10">
    <source>
        <dbReference type="Proteomes" id="UP000226429"/>
    </source>
</evidence>
<dbReference type="GO" id="GO:1904047">
    <property type="term" value="F:S-adenosyl-L-methionine binding"/>
    <property type="evidence" value="ECO:0007669"/>
    <property type="project" value="TreeGrafter"/>
</dbReference>
<reference evidence="9 10" key="2">
    <citation type="journal article" date="2018" name="J. Invertebr. Pathol.">
        <title>'Candidatus Aquirickettsiella gammari' (Gammaproteobacteria: Legionellales: Coxiellaceae): A bacterial pathogen of the freshwater crustacean Gammarus fossarum (Malacostraca: Amphipoda).</title>
        <authorList>
            <person name="Bojko J."/>
            <person name="Dunn A.M."/>
            <person name="Stebbing P.D."/>
            <person name="van Aerle R."/>
            <person name="Bacela-Spychalska K."/>
            <person name="Bean T.P."/>
            <person name="Urrutia A."/>
            <person name="Stentiford G.D."/>
        </authorList>
    </citation>
    <scope>NUCLEOTIDE SEQUENCE [LARGE SCALE GENOMIC DNA]</scope>
    <source>
        <strain evidence="9">RA15029</strain>
    </source>
</reference>
<evidence type="ECO:0000256" key="1">
    <source>
        <dbReference type="ARBA" id="ARBA00006594"/>
    </source>
</evidence>
<evidence type="ECO:0000256" key="2">
    <source>
        <dbReference type="ARBA" id="ARBA00011900"/>
    </source>
</evidence>
<evidence type="ECO:0000256" key="8">
    <source>
        <dbReference type="RuleBase" id="RU361257"/>
    </source>
</evidence>
<dbReference type="InterPro" id="IPR023095">
    <property type="entry name" value="Ade_MeTrfase_dom_2"/>
</dbReference>
<name>A0A370CL39_9COXI</name>
<dbReference type="PANTHER" id="PTHR30481">
    <property type="entry name" value="DNA ADENINE METHYLASE"/>
    <property type="match status" value="1"/>
</dbReference>
<dbReference type="GO" id="GO:0009007">
    <property type="term" value="F:site-specific DNA-methyltransferase (adenine-specific) activity"/>
    <property type="evidence" value="ECO:0007669"/>
    <property type="project" value="UniProtKB-UniRule"/>
</dbReference>
<evidence type="ECO:0000256" key="6">
    <source>
        <dbReference type="ARBA" id="ARBA00047942"/>
    </source>
</evidence>
<evidence type="ECO:0000256" key="5">
    <source>
        <dbReference type="ARBA" id="ARBA00022691"/>
    </source>
</evidence>
<dbReference type="InterPro" id="IPR002052">
    <property type="entry name" value="DNA_methylase_N6_adenine_CS"/>
</dbReference>
<evidence type="ECO:0000256" key="4">
    <source>
        <dbReference type="ARBA" id="ARBA00022679"/>
    </source>
</evidence>
<dbReference type="AlphaFoldDB" id="A0A370CL39"/>
<keyword evidence="4 8" id="KW-0808">Transferase</keyword>
<accession>A0A370CL39</accession>
<reference evidence="9 10" key="1">
    <citation type="journal article" date="2017" name="Int. J. Syst. Evol. Microbiol.">
        <title>Aquarickettsiella crustaci n. gen. n. sp. (Gammaproteobacteria: Legionellales: Coxiellaceae); a bacterial pathogen of the freshwater crustacean: Gammarus fossarum (Malacostraca: Amphipoda).</title>
        <authorList>
            <person name="Bojko J."/>
            <person name="Dunn A.M."/>
            <person name="Stebbing P.D."/>
            <person name="Van Aerle R."/>
            <person name="Bacela-Spychalska K."/>
            <person name="Bean T.P."/>
            <person name="Stentiford G.D."/>
        </authorList>
    </citation>
    <scope>NUCLEOTIDE SEQUENCE [LARGE SCALE GENOMIC DNA]</scope>
    <source>
        <strain evidence="9">RA15029</strain>
    </source>
</reference>
<dbReference type="EC" id="2.1.1.72" evidence="2 8"/>
<dbReference type="Gene3D" id="1.10.1020.10">
    <property type="entry name" value="Adenine-specific Methyltransferase, Domain 2"/>
    <property type="match status" value="1"/>
</dbReference>
<proteinExistence type="inferred from homology"/>
<gene>
    <name evidence="9" type="ORF">CFE62_000320</name>
</gene>
<dbReference type="PIRSF" id="PIRSF000398">
    <property type="entry name" value="M_m6A_EcoRV"/>
    <property type="match status" value="1"/>
</dbReference>
<evidence type="ECO:0000313" key="9">
    <source>
        <dbReference type="EMBL" id="RDH41100.1"/>
    </source>
</evidence>
<dbReference type="InterPro" id="IPR012263">
    <property type="entry name" value="M_m6A_EcoRV"/>
</dbReference>
<dbReference type="PANTHER" id="PTHR30481:SF3">
    <property type="entry name" value="DNA ADENINE METHYLASE"/>
    <property type="match status" value="1"/>
</dbReference>
<evidence type="ECO:0000256" key="3">
    <source>
        <dbReference type="ARBA" id="ARBA00022603"/>
    </source>
</evidence>
<dbReference type="PROSITE" id="PS00092">
    <property type="entry name" value="N6_MTASE"/>
    <property type="match status" value="1"/>
</dbReference>
<dbReference type="GO" id="GO:0032259">
    <property type="term" value="P:methylation"/>
    <property type="evidence" value="ECO:0007669"/>
    <property type="project" value="UniProtKB-KW"/>
</dbReference>